<dbReference type="Proteomes" id="UP000198828">
    <property type="component" value="Unassembled WGS sequence"/>
</dbReference>
<proteinExistence type="inferred from homology"/>
<dbReference type="PROSITE" id="PS50880">
    <property type="entry name" value="TOPRIM"/>
    <property type="match status" value="1"/>
</dbReference>
<name>A0A1H3C8T4_9FIRM</name>
<evidence type="ECO:0000256" key="7">
    <source>
        <dbReference type="HAMAP-Rule" id="MF_00017"/>
    </source>
</evidence>
<dbReference type="Gene3D" id="6.10.250.240">
    <property type="match status" value="1"/>
</dbReference>
<keyword evidence="10" id="KW-1185">Reference proteome</keyword>
<evidence type="ECO:0000259" key="8">
    <source>
        <dbReference type="PROSITE" id="PS50880"/>
    </source>
</evidence>
<dbReference type="PANTHER" id="PTHR30446:SF0">
    <property type="entry name" value="RECOMBINATION PROTEIN RECR"/>
    <property type="match status" value="1"/>
</dbReference>
<gene>
    <name evidence="7" type="primary">recR</name>
    <name evidence="9" type="ORF">SAMN05660923_02413</name>
</gene>
<dbReference type="Gene3D" id="3.40.1360.10">
    <property type="match status" value="1"/>
</dbReference>
<evidence type="ECO:0000256" key="2">
    <source>
        <dbReference type="ARBA" id="ARBA00022763"/>
    </source>
</evidence>
<dbReference type="PROSITE" id="PS01300">
    <property type="entry name" value="RECR"/>
    <property type="match status" value="1"/>
</dbReference>
<dbReference type="Pfam" id="PF13662">
    <property type="entry name" value="Toprim_4"/>
    <property type="match status" value="1"/>
</dbReference>
<feature type="domain" description="Toprim" evidence="8">
    <location>
        <begin position="81"/>
        <end position="176"/>
    </location>
</feature>
<protein>
    <recommendedName>
        <fullName evidence="7">Recombination protein RecR</fullName>
    </recommendedName>
</protein>
<dbReference type="GO" id="GO:0003677">
    <property type="term" value="F:DNA binding"/>
    <property type="evidence" value="ECO:0007669"/>
    <property type="project" value="UniProtKB-UniRule"/>
</dbReference>
<dbReference type="Pfam" id="PF21176">
    <property type="entry name" value="RecR_HhH"/>
    <property type="match status" value="1"/>
</dbReference>
<dbReference type="InterPro" id="IPR006171">
    <property type="entry name" value="TOPRIM_dom"/>
</dbReference>
<keyword evidence="6 7" id="KW-0234">DNA repair</keyword>
<sequence length="199" mass="22561">MDYYALPIADLIEQFSKLPGIGKKTAQRLALYVLEMDPLEVEKLANSIINAKEKIHYCKQCFNLTDDEFCNVCKNPNRDESTICVVEGPRDVVAMEKIREYKGLYHVLHGVISPIKDIGPDEIRIKELLDRVYNKQVKEIILALNPTVEGEATSLYIAKLLKPLGIKTTRIAHGIPVGGDLEYFDEVTLSKAMENRREL</sequence>
<keyword evidence="2 7" id="KW-0227">DNA damage</keyword>
<comment type="similarity">
    <text evidence="7">Belongs to the RecR family.</text>
</comment>
<dbReference type="HAMAP" id="MF_00017">
    <property type="entry name" value="RecR"/>
    <property type="match status" value="1"/>
</dbReference>
<dbReference type="CDD" id="cd01025">
    <property type="entry name" value="TOPRIM_recR"/>
    <property type="match status" value="1"/>
</dbReference>
<dbReference type="Gene3D" id="3.30.60.80">
    <property type="match status" value="1"/>
</dbReference>
<organism evidence="9 10">
    <name type="scientific">Tepidimicrobium xylanilyticum</name>
    <dbReference type="NCBI Taxonomy" id="1123352"/>
    <lineage>
        <taxon>Bacteria</taxon>
        <taxon>Bacillati</taxon>
        <taxon>Bacillota</taxon>
        <taxon>Tissierellia</taxon>
        <taxon>Tissierellales</taxon>
        <taxon>Tepidimicrobiaceae</taxon>
        <taxon>Tepidimicrobium</taxon>
    </lineage>
</organism>
<keyword evidence="1 7" id="KW-0479">Metal-binding</keyword>
<dbReference type="AlphaFoldDB" id="A0A1H3C8T4"/>
<dbReference type="Pfam" id="PF21175">
    <property type="entry name" value="RecR_C"/>
    <property type="match status" value="1"/>
</dbReference>
<evidence type="ECO:0000256" key="4">
    <source>
        <dbReference type="ARBA" id="ARBA00022833"/>
    </source>
</evidence>
<dbReference type="Pfam" id="PF02132">
    <property type="entry name" value="RecR_ZnF"/>
    <property type="match status" value="1"/>
</dbReference>
<evidence type="ECO:0000313" key="9">
    <source>
        <dbReference type="EMBL" id="SDX50308.1"/>
    </source>
</evidence>
<reference evidence="9 10" key="1">
    <citation type="submission" date="2016-10" db="EMBL/GenBank/DDBJ databases">
        <authorList>
            <person name="de Groot N.N."/>
        </authorList>
    </citation>
    <scope>NUCLEOTIDE SEQUENCE [LARGE SCALE GENOMIC DNA]</scope>
    <source>
        <strain evidence="9 10">DSM 23310</strain>
    </source>
</reference>
<dbReference type="NCBIfam" id="TIGR00615">
    <property type="entry name" value="recR"/>
    <property type="match status" value="1"/>
</dbReference>
<keyword evidence="5 7" id="KW-0233">DNA recombination</keyword>
<dbReference type="InterPro" id="IPR000093">
    <property type="entry name" value="DNA_Rcmb_RecR"/>
</dbReference>
<dbReference type="EMBL" id="FNNG01000012">
    <property type="protein sequence ID" value="SDX50308.1"/>
    <property type="molecule type" value="Genomic_DNA"/>
</dbReference>
<keyword evidence="4 7" id="KW-0862">Zinc</keyword>
<evidence type="ECO:0000256" key="3">
    <source>
        <dbReference type="ARBA" id="ARBA00022771"/>
    </source>
</evidence>
<dbReference type="InterPro" id="IPR034137">
    <property type="entry name" value="TOPRIM_RecR"/>
</dbReference>
<dbReference type="Gene3D" id="1.10.8.420">
    <property type="entry name" value="RecR Domain 1"/>
    <property type="match status" value="1"/>
</dbReference>
<dbReference type="SMART" id="SM00493">
    <property type="entry name" value="TOPRIM"/>
    <property type="match status" value="1"/>
</dbReference>
<dbReference type="InterPro" id="IPR015967">
    <property type="entry name" value="Rcmb_RecR_Znf"/>
</dbReference>
<dbReference type="PANTHER" id="PTHR30446">
    <property type="entry name" value="RECOMBINATION PROTEIN RECR"/>
    <property type="match status" value="1"/>
</dbReference>
<dbReference type="GO" id="GO:0006281">
    <property type="term" value="P:DNA repair"/>
    <property type="evidence" value="ECO:0007669"/>
    <property type="project" value="UniProtKB-UniRule"/>
</dbReference>
<dbReference type="OrthoDB" id="9802672at2"/>
<feature type="zinc finger region" description="C4-type" evidence="7">
    <location>
        <begin position="58"/>
        <end position="73"/>
    </location>
</feature>
<evidence type="ECO:0000313" key="10">
    <source>
        <dbReference type="Proteomes" id="UP000198828"/>
    </source>
</evidence>
<dbReference type="InterPro" id="IPR023627">
    <property type="entry name" value="Rcmb_RecR"/>
</dbReference>
<dbReference type="RefSeq" id="WP_093754035.1">
    <property type="nucleotide sequence ID" value="NZ_BSYN01000012.1"/>
</dbReference>
<keyword evidence="3 7" id="KW-0863">Zinc-finger</keyword>
<dbReference type="GO" id="GO:0008270">
    <property type="term" value="F:zinc ion binding"/>
    <property type="evidence" value="ECO:0007669"/>
    <property type="project" value="UniProtKB-KW"/>
</dbReference>
<accession>A0A1H3C8T4</accession>
<evidence type="ECO:0000256" key="1">
    <source>
        <dbReference type="ARBA" id="ARBA00022723"/>
    </source>
</evidence>
<comment type="function">
    <text evidence="7">May play a role in DNA repair. It seems to be involved in an RecBC-independent recombinational process of DNA repair. It may act with RecF and RecO.</text>
</comment>
<dbReference type="GO" id="GO:0006310">
    <property type="term" value="P:DNA recombination"/>
    <property type="evidence" value="ECO:0007669"/>
    <property type="project" value="UniProtKB-UniRule"/>
</dbReference>
<evidence type="ECO:0000256" key="5">
    <source>
        <dbReference type="ARBA" id="ARBA00023172"/>
    </source>
</evidence>
<dbReference type="SUPFAM" id="SSF111304">
    <property type="entry name" value="Recombination protein RecR"/>
    <property type="match status" value="1"/>
</dbReference>
<evidence type="ECO:0000256" key="6">
    <source>
        <dbReference type="ARBA" id="ARBA00023204"/>
    </source>
</evidence>